<organism evidence="2 3">
    <name type="scientific">Pseudomonas fluorescens</name>
    <dbReference type="NCBI Taxonomy" id="294"/>
    <lineage>
        <taxon>Bacteria</taxon>
        <taxon>Pseudomonadati</taxon>
        <taxon>Pseudomonadota</taxon>
        <taxon>Gammaproteobacteria</taxon>
        <taxon>Pseudomonadales</taxon>
        <taxon>Pseudomonadaceae</taxon>
        <taxon>Pseudomonas</taxon>
    </lineage>
</organism>
<protein>
    <recommendedName>
        <fullName evidence="4">Lipoprotein</fullName>
    </recommendedName>
</protein>
<dbReference type="Proteomes" id="UP000377224">
    <property type="component" value="Unassembled WGS sequence"/>
</dbReference>
<evidence type="ECO:0000313" key="3">
    <source>
        <dbReference type="Proteomes" id="UP000377224"/>
    </source>
</evidence>
<evidence type="ECO:0008006" key="4">
    <source>
        <dbReference type="Google" id="ProtNLM"/>
    </source>
</evidence>
<feature type="chain" id="PRO_5022821999" description="Lipoprotein" evidence="1">
    <location>
        <begin position="25"/>
        <end position="109"/>
    </location>
</feature>
<dbReference type="EMBL" id="CABVIN010000009">
    <property type="protein sequence ID" value="VVP46453.1"/>
    <property type="molecule type" value="Genomic_DNA"/>
</dbReference>
<name>A0A5E7PGF4_PSEFL</name>
<sequence precursor="true">MQTTRLAYCALALLFTLDSPQILAAHDQECQGAWAQSKAYRSCTGDDWTTQSPEGVCNLKQTCQKIKKTDPLTGNSPASSTYQKQSVSFPLNDVSKLNNCDGILKITPC</sequence>
<evidence type="ECO:0000313" key="2">
    <source>
        <dbReference type="EMBL" id="VVP46453.1"/>
    </source>
</evidence>
<evidence type="ECO:0000256" key="1">
    <source>
        <dbReference type="SAM" id="SignalP"/>
    </source>
</evidence>
<keyword evidence="1" id="KW-0732">Signal</keyword>
<gene>
    <name evidence="2" type="ORF">PS896_05124</name>
</gene>
<feature type="signal peptide" evidence="1">
    <location>
        <begin position="1"/>
        <end position="24"/>
    </location>
</feature>
<reference evidence="2 3" key="1">
    <citation type="submission" date="2019-09" db="EMBL/GenBank/DDBJ databases">
        <authorList>
            <person name="Chandra G."/>
            <person name="Truman W A."/>
        </authorList>
    </citation>
    <scope>NUCLEOTIDE SEQUENCE [LARGE SCALE GENOMIC DNA]</scope>
    <source>
        <strain evidence="2">PS896</strain>
    </source>
</reference>
<dbReference type="AlphaFoldDB" id="A0A5E7PGF4"/>
<proteinExistence type="predicted"/>
<dbReference type="RefSeq" id="WP_150648576.1">
    <property type="nucleotide sequence ID" value="NZ_CABVIN010000009.1"/>
</dbReference>
<accession>A0A5E7PGF4</accession>